<sequence>MFRGFDQVSENVFDLTPTPEWVRYAAGLRLERLVIPTLNSASNPALANDEFYNFPRNGWKSRTDLSSASARSLVPAWIRMTRDFPGNDLTGWTSRNSINKATSPPIHTG</sequence>
<protein>
    <submittedName>
        <fullName evidence="2">Uncharacterized protein</fullName>
    </submittedName>
</protein>
<keyword evidence="3" id="KW-1185">Reference proteome</keyword>
<evidence type="ECO:0000256" key="1">
    <source>
        <dbReference type="SAM" id="MobiDB-lite"/>
    </source>
</evidence>
<organism evidence="2 3">
    <name type="scientific">Allacma fusca</name>
    <dbReference type="NCBI Taxonomy" id="39272"/>
    <lineage>
        <taxon>Eukaryota</taxon>
        <taxon>Metazoa</taxon>
        <taxon>Ecdysozoa</taxon>
        <taxon>Arthropoda</taxon>
        <taxon>Hexapoda</taxon>
        <taxon>Collembola</taxon>
        <taxon>Symphypleona</taxon>
        <taxon>Sminthuridae</taxon>
        <taxon>Allacma</taxon>
    </lineage>
</organism>
<proteinExistence type="predicted"/>
<feature type="region of interest" description="Disordered" evidence="1">
    <location>
        <begin position="86"/>
        <end position="109"/>
    </location>
</feature>
<comment type="caution">
    <text evidence="2">The sequence shown here is derived from an EMBL/GenBank/DDBJ whole genome shotgun (WGS) entry which is preliminary data.</text>
</comment>
<reference evidence="2" key="1">
    <citation type="submission" date="2021-06" db="EMBL/GenBank/DDBJ databases">
        <authorList>
            <person name="Hodson N. C."/>
            <person name="Mongue J. A."/>
            <person name="Jaron S. K."/>
        </authorList>
    </citation>
    <scope>NUCLEOTIDE SEQUENCE</scope>
</reference>
<evidence type="ECO:0000313" key="3">
    <source>
        <dbReference type="Proteomes" id="UP000708208"/>
    </source>
</evidence>
<evidence type="ECO:0000313" key="2">
    <source>
        <dbReference type="EMBL" id="CAG7723730.1"/>
    </source>
</evidence>
<dbReference type="AlphaFoldDB" id="A0A8J2KB33"/>
<dbReference type="Proteomes" id="UP000708208">
    <property type="component" value="Unassembled WGS sequence"/>
</dbReference>
<dbReference type="EMBL" id="CAJVCH010101960">
    <property type="protein sequence ID" value="CAG7723730.1"/>
    <property type="molecule type" value="Genomic_DNA"/>
</dbReference>
<feature type="compositionally biased region" description="Polar residues" evidence="1">
    <location>
        <begin position="90"/>
        <end position="102"/>
    </location>
</feature>
<accession>A0A8J2KB33</accession>
<gene>
    <name evidence="2" type="ORF">AFUS01_LOCUS12798</name>
</gene>
<name>A0A8J2KB33_9HEXA</name>